<dbReference type="AlphaFoldDB" id="A0AAD8KY20"/>
<protein>
    <submittedName>
        <fullName evidence="2">Uncharacterized protein</fullName>
    </submittedName>
</protein>
<comment type="caution">
    <text evidence="2">The sequence shown here is derived from an EMBL/GenBank/DDBJ whole genome shotgun (WGS) entry which is preliminary data.</text>
</comment>
<proteinExistence type="predicted"/>
<evidence type="ECO:0000313" key="2">
    <source>
        <dbReference type="EMBL" id="KAK1431804.1"/>
    </source>
</evidence>
<organism evidence="2 3">
    <name type="scientific">Tagetes erecta</name>
    <name type="common">African marigold</name>
    <dbReference type="NCBI Taxonomy" id="13708"/>
    <lineage>
        <taxon>Eukaryota</taxon>
        <taxon>Viridiplantae</taxon>
        <taxon>Streptophyta</taxon>
        <taxon>Embryophyta</taxon>
        <taxon>Tracheophyta</taxon>
        <taxon>Spermatophyta</taxon>
        <taxon>Magnoliopsida</taxon>
        <taxon>eudicotyledons</taxon>
        <taxon>Gunneridae</taxon>
        <taxon>Pentapetalae</taxon>
        <taxon>asterids</taxon>
        <taxon>campanulids</taxon>
        <taxon>Asterales</taxon>
        <taxon>Asteraceae</taxon>
        <taxon>Asteroideae</taxon>
        <taxon>Heliantheae alliance</taxon>
        <taxon>Tageteae</taxon>
        <taxon>Tagetes</taxon>
    </lineage>
</organism>
<dbReference type="EMBL" id="JAUHHV010000002">
    <property type="protein sequence ID" value="KAK1431804.1"/>
    <property type="molecule type" value="Genomic_DNA"/>
</dbReference>
<sequence>MRLRVRVVFHGYPYLLQYSLKRTVERSKKPNKAKILCRRHSNVQNIHVNDGDGDSDGYGDDDGDDDDDDDDDDDYFQVTEKVVN</sequence>
<feature type="compositionally biased region" description="Acidic residues" evidence="1">
    <location>
        <begin position="51"/>
        <end position="74"/>
    </location>
</feature>
<evidence type="ECO:0000256" key="1">
    <source>
        <dbReference type="SAM" id="MobiDB-lite"/>
    </source>
</evidence>
<dbReference type="Proteomes" id="UP001229421">
    <property type="component" value="Unassembled WGS sequence"/>
</dbReference>
<accession>A0AAD8KY20</accession>
<name>A0AAD8KY20_TARER</name>
<gene>
    <name evidence="2" type="ORF">QVD17_08484</name>
</gene>
<evidence type="ECO:0000313" key="3">
    <source>
        <dbReference type="Proteomes" id="UP001229421"/>
    </source>
</evidence>
<reference evidence="2" key="1">
    <citation type="journal article" date="2023" name="bioRxiv">
        <title>Improved chromosome-level genome assembly for marigold (Tagetes erecta).</title>
        <authorList>
            <person name="Jiang F."/>
            <person name="Yuan L."/>
            <person name="Wang S."/>
            <person name="Wang H."/>
            <person name="Xu D."/>
            <person name="Wang A."/>
            <person name="Fan W."/>
        </authorList>
    </citation>
    <scope>NUCLEOTIDE SEQUENCE</scope>
    <source>
        <strain evidence="2">WSJ</strain>
        <tissue evidence="2">Leaf</tissue>
    </source>
</reference>
<feature type="region of interest" description="Disordered" evidence="1">
    <location>
        <begin position="35"/>
        <end position="74"/>
    </location>
</feature>
<keyword evidence="3" id="KW-1185">Reference proteome</keyword>